<comment type="caution">
    <text evidence="1">The sequence shown here is derived from an EMBL/GenBank/DDBJ whole genome shotgun (WGS) entry which is preliminary data.</text>
</comment>
<organism evidence="1 2">
    <name type="scientific">Pseudonocardia charpentierae</name>
    <dbReference type="NCBI Taxonomy" id="3075545"/>
    <lineage>
        <taxon>Bacteria</taxon>
        <taxon>Bacillati</taxon>
        <taxon>Actinomycetota</taxon>
        <taxon>Actinomycetes</taxon>
        <taxon>Pseudonocardiales</taxon>
        <taxon>Pseudonocardiaceae</taxon>
        <taxon>Pseudonocardia</taxon>
    </lineage>
</organism>
<evidence type="ECO:0000313" key="1">
    <source>
        <dbReference type="EMBL" id="MDT0350466.1"/>
    </source>
</evidence>
<accession>A0ABU2N937</accession>
<dbReference type="Gene3D" id="3.40.50.620">
    <property type="entry name" value="HUPs"/>
    <property type="match status" value="1"/>
</dbReference>
<evidence type="ECO:0000313" key="2">
    <source>
        <dbReference type="Proteomes" id="UP001183202"/>
    </source>
</evidence>
<dbReference type="RefSeq" id="WP_311556501.1">
    <property type="nucleotide sequence ID" value="NZ_JAVREJ010000008.1"/>
</dbReference>
<dbReference type="EMBL" id="JAVREJ010000008">
    <property type="protein sequence ID" value="MDT0350466.1"/>
    <property type="molecule type" value="Genomic_DNA"/>
</dbReference>
<proteinExistence type="predicted"/>
<dbReference type="InterPro" id="IPR014729">
    <property type="entry name" value="Rossmann-like_a/b/a_fold"/>
</dbReference>
<dbReference type="SUPFAM" id="SSF52402">
    <property type="entry name" value="Adenine nucleotide alpha hydrolases-like"/>
    <property type="match status" value="1"/>
</dbReference>
<name>A0ABU2N937_9PSEU</name>
<protein>
    <submittedName>
        <fullName evidence="1">Uncharacterized protein</fullName>
    </submittedName>
</protein>
<gene>
    <name evidence="1" type="ORF">RM445_13110</name>
</gene>
<dbReference type="Proteomes" id="UP001183202">
    <property type="component" value="Unassembled WGS sequence"/>
</dbReference>
<sequence length="157" mass="17487">MARYLVVAHETVSNPKLVEKLKEIAKQDDTAEFVLLVPASPVRHLLLWKTDTATEQEAAEHRQAEGREAFIQAGVNLVATRIGAESPVDAIDQELRENPGYTGLVISTLPKEHSRWLRLDLPQVTKQKHQLPVHHVEATPNQLRAWLAGGIDDGVLK</sequence>
<keyword evidence="2" id="KW-1185">Reference proteome</keyword>
<reference evidence="2" key="1">
    <citation type="submission" date="2023-07" db="EMBL/GenBank/DDBJ databases">
        <title>30 novel species of actinomycetes from the DSMZ collection.</title>
        <authorList>
            <person name="Nouioui I."/>
        </authorList>
    </citation>
    <scope>NUCLEOTIDE SEQUENCE [LARGE SCALE GENOMIC DNA]</scope>
    <source>
        <strain evidence="2">DSM 45834</strain>
    </source>
</reference>